<accession>A0ABT6VK69</accession>
<dbReference type="Proteomes" id="UP001244242">
    <property type="component" value="Unassembled WGS sequence"/>
</dbReference>
<protein>
    <submittedName>
        <fullName evidence="1">Uncharacterized protein</fullName>
    </submittedName>
</protein>
<reference evidence="1 2" key="1">
    <citation type="submission" date="2023-04" db="EMBL/GenBank/DDBJ databases">
        <title>Halomonas strains isolated from rhizosphere soil.</title>
        <authorList>
            <person name="Xu L."/>
            <person name="Sun J.-Q."/>
        </authorList>
    </citation>
    <scope>NUCLEOTIDE SEQUENCE [LARGE SCALE GENOMIC DNA]</scope>
    <source>
        <strain evidence="1 2">LN1S58</strain>
    </source>
</reference>
<dbReference type="RefSeq" id="WP_282721835.1">
    <property type="nucleotide sequence ID" value="NZ_JASCQO010000035.1"/>
</dbReference>
<name>A0ABT6VK69_9GAMM</name>
<gene>
    <name evidence="1" type="ORF">QLQ84_11325</name>
</gene>
<keyword evidence="2" id="KW-1185">Reference proteome</keyword>
<evidence type="ECO:0000313" key="1">
    <source>
        <dbReference type="EMBL" id="MDI5934377.1"/>
    </source>
</evidence>
<evidence type="ECO:0000313" key="2">
    <source>
        <dbReference type="Proteomes" id="UP001244242"/>
    </source>
</evidence>
<proteinExistence type="predicted"/>
<dbReference type="EMBL" id="JASCQO010000035">
    <property type="protein sequence ID" value="MDI5934377.1"/>
    <property type="molecule type" value="Genomic_DNA"/>
</dbReference>
<comment type="caution">
    <text evidence="1">The sequence shown here is derived from an EMBL/GenBank/DDBJ whole genome shotgun (WGS) entry which is preliminary data.</text>
</comment>
<organism evidence="1 2">
    <name type="scientific">Halomonas kalidii</name>
    <dbReference type="NCBI Taxonomy" id="3043293"/>
    <lineage>
        <taxon>Bacteria</taxon>
        <taxon>Pseudomonadati</taxon>
        <taxon>Pseudomonadota</taxon>
        <taxon>Gammaproteobacteria</taxon>
        <taxon>Oceanospirillales</taxon>
        <taxon>Halomonadaceae</taxon>
        <taxon>Halomonas</taxon>
    </lineage>
</organism>
<sequence>MDNMRRLFCEDGERKVEIDHNAVDVAGASRRFQFIIIEDASPDPGYFVDATGAARHGNRNFVSACRRAKELVSELTGVNAGISMSYDSATFFLRASLVLGVKLMGRILHEGMSDLSFITKDLEGARGWESWEGFFSTVGEACDFLVLRNFDGLPEHLDDKDMDVLCSNYKTFCSAANIKVNPVRNKPYKGVSIVQGDEVKFDVRFPGDGYYDPLWSRRMLDNKVWLKGFYIPCDEDHFFSLLYHAKCQKKMVDPRYINKLEYLARVLRLDGYREDIVSSDHKSALLISGFLKANGYCWTLPIDNGVYNNKSVTLSLPKNGGKDLKNSTVSKKHLIKKLASSLMKNSGFN</sequence>